<dbReference type="Pfam" id="PF04093">
    <property type="entry name" value="MreD"/>
    <property type="match status" value="1"/>
</dbReference>
<evidence type="ECO:0000256" key="7">
    <source>
        <dbReference type="ARBA" id="ARBA00023136"/>
    </source>
</evidence>
<evidence type="ECO:0000313" key="9">
    <source>
        <dbReference type="EMBL" id="AGA67145.1"/>
    </source>
</evidence>
<dbReference type="EMBL" id="CP002873">
    <property type="protein sequence ID" value="AGA67145.1"/>
    <property type="molecule type" value="Genomic_DNA"/>
</dbReference>
<evidence type="ECO:0000256" key="2">
    <source>
        <dbReference type="ARBA" id="ARBA00007776"/>
    </source>
</evidence>
<evidence type="ECO:0000313" key="10">
    <source>
        <dbReference type="Proteomes" id="UP000010793"/>
    </source>
</evidence>
<comment type="subcellular location">
    <subcellularLocation>
        <location evidence="1">Cell membrane</location>
        <topology evidence="1">Multi-pass membrane protein</topology>
    </subcellularLocation>
</comment>
<evidence type="ECO:0000256" key="3">
    <source>
        <dbReference type="ARBA" id="ARBA00022475"/>
    </source>
</evidence>
<feature type="transmembrane region" description="Helical" evidence="8">
    <location>
        <begin position="101"/>
        <end position="124"/>
    </location>
</feature>
<dbReference type="RefSeq" id="WP_013243993.1">
    <property type="nucleotide sequence ID" value="NC_019908.1"/>
</dbReference>
<evidence type="ECO:0000256" key="5">
    <source>
        <dbReference type="ARBA" id="ARBA00022960"/>
    </source>
</evidence>
<feature type="transmembrane region" description="Helical" evidence="8">
    <location>
        <begin position="136"/>
        <end position="155"/>
    </location>
</feature>
<evidence type="ECO:0000256" key="6">
    <source>
        <dbReference type="ARBA" id="ARBA00022989"/>
    </source>
</evidence>
<dbReference type="InterPro" id="IPR007227">
    <property type="entry name" value="Cell_shape_determining_MreD"/>
</dbReference>
<dbReference type="Proteomes" id="UP000010793">
    <property type="component" value="Chromosome"/>
</dbReference>
<keyword evidence="3" id="KW-1003">Cell membrane</keyword>
<proteinExistence type="inferred from homology"/>
<keyword evidence="7 8" id="KW-0472">Membrane</keyword>
<evidence type="ECO:0000256" key="1">
    <source>
        <dbReference type="ARBA" id="ARBA00004651"/>
    </source>
</evidence>
<dbReference type="AlphaFoldDB" id="A0A3B6VVX8"/>
<keyword evidence="10" id="KW-1185">Reference proteome</keyword>
<feature type="transmembrane region" description="Helical" evidence="8">
    <location>
        <begin position="72"/>
        <end position="95"/>
    </location>
</feature>
<sequence>MKRAITVIISSLILLIIQSSPAYDLIRITLGAKPDLLLIFLVFLSFRYGSFEGIIYGFFIGIMQDIVSSSTFGSYAIIFLNIGLVVGFFNSRIFIKQIAAGIFVTLIGYLIKIIALFFVMAIYADLSSVAVLMRSELFIGLPLTVILSSPLFILFEKIAPIVYDKNKIHVDDSTKTYED</sequence>
<organism evidence="9 10">
    <name type="scientific">Brachyspira pilosicoli P43/6/78</name>
    <dbReference type="NCBI Taxonomy" id="1042417"/>
    <lineage>
        <taxon>Bacteria</taxon>
        <taxon>Pseudomonadati</taxon>
        <taxon>Spirochaetota</taxon>
        <taxon>Spirochaetia</taxon>
        <taxon>Brachyspirales</taxon>
        <taxon>Brachyspiraceae</taxon>
        <taxon>Brachyspira</taxon>
    </lineage>
</organism>
<evidence type="ECO:0000256" key="8">
    <source>
        <dbReference type="SAM" id="Phobius"/>
    </source>
</evidence>
<keyword evidence="6 8" id="KW-1133">Transmembrane helix</keyword>
<comment type="similarity">
    <text evidence="2">Belongs to the MreD family.</text>
</comment>
<dbReference type="NCBIfam" id="TIGR03426">
    <property type="entry name" value="shape_MreD"/>
    <property type="match status" value="1"/>
</dbReference>
<keyword evidence="5" id="KW-0133">Cell shape</keyword>
<name>A0A3B6VVX8_BRAPL</name>
<accession>A0A3B6VVX8</accession>
<gene>
    <name evidence="9" type="ORF">BPP43_09815</name>
</gene>
<dbReference type="GeneID" id="56439614"/>
<feature type="transmembrane region" description="Helical" evidence="8">
    <location>
        <begin position="38"/>
        <end position="60"/>
    </location>
</feature>
<dbReference type="KEGG" id="bpip:BPP43_09815"/>
<dbReference type="GO" id="GO:0008360">
    <property type="term" value="P:regulation of cell shape"/>
    <property type="evidence" value="ECO:0007669"/>
    <property type="project" value="UniProtKB-KW"/>
</dbReference>
<protein>
    <submittedName>
        <fullName evidence="9">Putative rod shape determining protein MreD</fullName>
    </submittedName>
</protein>
<evidence type="ECO:0000256" key="4">
    <source>
        <dbReference type="ARBA" id="ARBA00022692"/>
    </source>
</evidence>
<dbReference type="GO" id="GO:0005886">
    <property type="term" value="C:plasma membrane"/>
    <property type="evidence" value="ECO:0007669"/>
    <property type="project" value="UniProtKB-SubCell"/>
</dbReference>
<keyword evidence="4 8" id="KW-0812">Transmembrane</keyword>
<reference evidence="9 10" key="1">
    <citation type="journal article" date="2013" name="Genome Announc.">
        <title>Complete Genome Sequence of the Porcine Strain Brachyspira pilosicoli P43/6/78(T.).</title>
        <authorList>
            <person name="Lin C."/>
            <person name="den Bakker H.C."/>
            <person name="Suzuki H."/>
            <person name="Lefebure T."/>
            <person name="Ponnala L."/>
            <person name="Sun Q."/>
            <person name="Stanhope M.J."/>
            <person name="Wiedmann M."/>
            <person name="Duhamel G.E."/>
        </authorList>
    </citation>
    <scope>NUCLEOTIDE SEQUENCE [LARGE SCALE GENOMIC DNA]</scope>
    <source>
        <strain evidence="9 10">P43/6/78</strain>
    </source>
</reference>